<evidence type="ECO:0000259" key="10">
    <source>
        <dbReference type="Pfam" id="PF19040"/>
    </source>
</evidence>
<keyword evidence="12" id="KW-1185">Reference proteome</keyword>
<name>A0AAQ1SSX6_9PSED</name>
<dbReference type="SUPFAM" id="SSF52266">
    <property type="entry name" value="SGNH hydrolase"/>
    <property type="match status" value="1"/>
</dbReference>
<evidence type="ECO:0000256" key="4">
    <source>
        <dbReference type="ARBA" id="ARBA00022692"/>
    </source>
</evidence>
<evidence type="ECO:0000256" key="2">
    <source>
        <dbReference type="ARBA" id="ARBA00022475"/>
    </source>
</evidence>
<feature type="transmembrane region" description="Helical" evidence="8">
    <location>
        <begin position="48"/>
        <end position="68"/>
    </location>
</feature>
<feature type="domain" description="SGNH" evidence="10">
    <location>
        <begin position="402"/>
        <end position="609"/>
    </location>
</feature>
<dbReference type="InterPro" id="IPR050879">
    <property type="entry name" value="Acyltransferase_3"/>
</dbReference>
<comment type="subcellular location">
    <subcellularLocation>
        <location evidence="1">Cell membrane</location>
        <topology evidence="1">Multi-pass membrane protein</topology>
    </subcellularLocation>
</comment>
<dbReference type="PANTHER" id="PTHR23028">
    <property type="entry name" value="ACETYLTRANSFERASE"/>
    <property type="match status" value="1"/>
</dbReference>
<sequence>MSNDNFNKPNDAGAKRVERSIRLDVQGLRAVAVLAVLLYHANGSWLKAGYVGVDVFFVISGFIITALLTERSGKVDLAAFYASRVKRIVPAYFSMLVVVAALSAVLFVPDDFAFFFDSLKSSAWFTSNHYFAHFGSYFAPRADELPLLHTWSLAIEMQFYLFFPIMAICIPARWRLPAFLLLATVAFAWVGYRTLGGQRDEMYFSLLARVPEFMVGAVVALLMRQRELPQTLASALGIVGALLLAWALLAIEKQQFPGFWAIVPCVGAGMIIAARRGPVSTLLATAPMVWVGGISYSLYLWHWPVLALIRYYTGQYDLTIAWLLFFAIASVALAWLSFRFIETPARKATGLVRQTPKWAMAAMVVLLVAWGAVRINASLVVPLPVELTRYAAPETICHGTQVGSCMRGKADADVAALVIGDSHAAQLNHFFDQVGNEQGVAYRVLTASSCVPIPGFDVERLPTWAQKPCRDQIAAVAKALPEVDRVVVAGMWQYQMQSQAFTKALTDFLSATAGANKNVVVLAQVPMFETDVQRVRRFTELGLSAPLTFNREWQAANQQVKAIAERTPGVRFLDFSSSSFFAAAPYEQGLLIYRDSHHLNEVGASRYGHYAAQQLQRAFDQPQSNVSLKP</sequence>
<dbReference type="EMBL" id="OPYN01000075">
    <property type="protein sequence ID" value="SPO60176.1"/>
    <property type="molecule type" value="Genomic_DNA"/>
</dbReference>
<dbReference type="Gene3D" id="3.40.50.1110">
    <property type="entry name" value="SGNH hydrolase"/>
    <property type="match status" value="1"/>
</dbReference>
<evidence type="ECO:0000256" key="8">
    <source>
        <dbReference type="SAM" id="Phobius"/>
    </source>
</evidence>
<dbReference type="Pfam" id="PF19040">
    <property type="entry name" value="SGNH"/>
    <property type="match status" value="1"/>
</dbReference>
<keyword evidence="3" id="KW-0808">Transferase</keyword>
<keyword evidence="2" id="KW-1003">Cell membrane</keyword>
<feature type="transmembrane region" description="Helical" evidence="8">
    <location>
        <begin position="319"/>
        <end position="338"/>
    </location>
</feature>
<evidence type="ECO:0000313" key="11">
    <source>
        <dbReference type="EMBL" id="SPO60176.1"/>
    </source>
</evidence>
<dbReference type="Proteomes" id="UP000294335">
    <property type="component" value="Unassembled WGS sequence"/>
</dbReference>
<dbReference type="GO" id="GO:0009103">
    <property type="term" value="P:lipopolysaccharide biosynthetic process"/>
    <property type="evidence" value="ECO:0007669"/>
    <property type="project" value="TreeGrafter"/>
</dbReference>
<feature type="transmembrane region" description="Helical" evidence="8">
    <location>
        <begin position="204"/>
        <end position="223"/>
    </location>
</feature>
<feature type="transmembrane region" description="Helical" evidence="8">
    <location>
        <begin position="148"/>
        <end position="169"/>
    </location>
</feature>
<dbReference type="GO" id="GO:0016788">
    <property type="term" value="F:hydrolase activity, acting on ester bonds"/>
    <property type="evidence" value="ECO:0007669"/>
    <property type="project" value="UniProtKB-ARBA"/>
</dbReference>
<proteinExistence type="predicted"/>
<keyword evidence="5 8" id="KW-1133">Transmembrane helix</keyword>
<feature type="transmembrane region" description="Helical" evidence="8">
    <location>
        <begin position="257"/>
        <end position="274"/>
    </location>
</feature>
<feature type="transmembrane region" description="Helical" evidence="8">
    <location>
        <begin position="281"/>
        <end position="299"/>
    </location>
</feature>
<evidence type="ECO:0000256" key="5">
    <source>
        <dbReference type="ARBA" id="ARBA00022989"/>
    </source>
</evidence>
<reference evidence="11 12" key="1">
    <citation type="submission" date="2018-02" db="EMBL/GenBank/DDBJ databases">
        <authorList>
            <person name="Dubost A."/>
        </authorList>
    </citation>
    <scope>NUCLEOTIDE SEQUENCE [LARGE SCALE GENOMIC DNA]</scope>
    <source>
        <strain evidence="12">JV551A3</strain>
    </source>
</reference>
<feature type="transmembrane region" description="Helical" evidence="8">
    <location>
        <begin position="89"/>
        <end position="108"/>
    </location>
</feature>
<evidence type="ECO:0000256" key="7">
    <source>
        <dbReference type="ARBA" id="ARBA00023315"/>
    </source>
</evidence>
<accession>A0AAQ1SSX6</accession>
<dbReference type="GO" id="GO:0016747">
    <property type="term" value="F:acyltransferase activity, transferring groups other than amino-acyl groups"/>
    <property type="evidence" value="ECO:0007669"/>
    <property type="project" value="InterPro"/>
</dbReference>
<dbReference type="PANTHER" id="PTHR23028:SF53">
    <property type="entry name" value="ACYL_TRANSF_3 DOMAIN-CONTAINING PROTEIN"/>
    <property type="match status" value="1"/>
</dbReference>
<dbReference type="RefSeq" id="WP_235874559.1">
    <property type="nucleotide sequence ID" value="NZ_OPYN01000075.1"/>
</dbReference>
<dbReference type="InterPro" id="IPR036514">
    <property type="entry name" value="SGNH_hydro_sf"/>
</dbReference>
<evidence type="ECO:0000256" key="1">
    <source>
        <dbReference type="ARBA" id="ARBA00004651"/>
    </source>
</evidence>
<feature type="domain" description="Acyltransferase 3" evidence="9">
    <location>
        <begin position="25"/>
        <end position="337"/>
    </location>
</feature>
<comment type="caution">
    <text evidence="11">The sequence shown here is derived from an EMBL/GenBank/DDBJ whole genome shotgun (WGS) entry which is preliminary data.</text>
</comment>
<keyword evidence="7" id="KW-0012">Acyltransferase</keyword>
<dbReference type="Pfam" id="PF01757">
    <property type="entry name" value="Acyl_transf_3"/>
    <property type="match status" value="1"/>
</dbReference>
<dbReference type="InterPro" id="IPR043968">
    <property type="entry name" value="SGNH"/>
</dbReference>
<dbReference type="GO" id="GO:0005886">
    <property type="term" value="C:plasma membrane"/>
    <property type="evidence" value="ECO:0007669"/>
    <property type="project" value="UniProtKB-SubCell"/>
</dbReference>
<dbReference type="InterPro" id="IPR002656">
    <property type="entry name" value="Acyl_transf_3_dom"/>
</dbReference>
<feature type="transmembrane region" description="Helical" evidence="8">
    <location>
        <begin position="232"/>
        <end position="251"/>
    </location>
</feature>
<evidence type="ECO:0000256" key="3">
    <source>
        <dbReference type="ARBA" id="ARBA00022679"/>
    </source>
</evidence>
<protein>
    <recommendedName>
        <fullName evidence="13">Acyltransferase</fullName>
    </recommendedName>
</protein>
<evidence type="ECO:0000256" key="6">
    <source>
        <dbReference type="ARBA" id="ARBA00023136"/>
    </source>
</evidence>
<dbReference type="AlphaFoldDB" id="A0AAQ1SSX6"/>
<evidence type="ECO:0000313" key="12">
    <source>
        <dbReference type="Proteomes" id="UP000294335"/>
    </source>
</evidence>
<gene>
    <name evidence="11" type="ORF">JV551A3_V1_750008</name>
</gene>
<feature type="transmembrane region" description="Helical" evidence="8">
    <location>
        <begin position="176"/>
        <end position="192"/>
    </location>
</feature>
<evidence type="ECO:0000259" key="9">
    <source>
        <dbReference type="Pfam" id="PF01757"/>
    </source>
</evidence>
<feature type="transmembrane region" description="Helical" evidence="8">
    <location>
        <begin position="358"/>
        <end position="377"/>
    </location>
</feature>
<evidence type="ECO:0008006" key="13">
    <source>
        <dbReference type="Google" id="ProtNLM"/>
    </source>
</evidence>
<keyword evidence="4 8" id="KW-0812">Transmembrane</keyword>
<keyword evidence="6 8" id="KW-0472">Membrane</keyword>
<organism evidence="11 12">
    <name type="scientific">Pseudomonas inefficax</name>
    <dbReference type="NCBI Taxonomy" id="2078786"/>
    <lineage>
        <taxon>Bacteria</taxon>
        <taxon>Pseudomonadati</taxon>
        <taxon>Pseudomonadota</taxon>
        <taxon>Gammaproteobacteria</taxon>
        <taxon>Pseudomonadales</taxon>
        <taxon>Pseudomonadaceae</taxon>
        <taxon>Pseudomonas</taxon>
    </lineage>
</organism>